<dbReference type="AlphaFoldDB" id="A0A1Q8YG32"/>
<dbReference type="Proteomes" id="UP000185911">
    <property type="component" value="Unassembled WGS sequence"/>
</dbReference>
<organism evidence="2 3">
    <name type="scientific">Rhodoferax antarcticus ANT.BR</name>
    <dbReference type="NCBI Taxonomy" id="1111071"/>
    <lineage>
        <taxon>Bacteria</taxon>
        <taxon>Pseudomonadati</taxon>
        <taxon>Pseudomonadota</taxon>
        <taxon>Betaproteobacteria</taxon>
        <taxon>Burkholderiales</taxon>
        <taxon>Comamonadaceae</taxon>
        <taxon>Rhodoferax</taxon>
    </lineage>
</organism>
<gene>
    <name evidence="2" type="ORF">BLL52_1615</name>
</gene>
<reference evidence="2 3" key="1">
    <citation type="submission" date="2017-01" db="EMBL/GenBank/DDBJ databases">
        <title>Genome sequence of Rhodoferax antarcticus ANT.BR, a psychrophilic purple nonsulfur bacterium from an Antarctic microbial mat.</title>
        <authorList>
            <person name="Baker J."/>
            <person name="Riester C."/>
            <person name="Skinner B."/>
            <person name="Newell A."/>
            <person name="Swingley W."/>
            <person name="Madigan M."/>
            <person name="Jung D."/>
            <person name="Asao M."/>
            <person name="Chen M."/>
            <person name="Loughlin P."/>
            <person name="Pan H."/>
            <person name="Lin S."/>
            <person name="Li N."/>
            <person name="Shaw J."/>
            <person name="Prado M."/>
            <person name="Sherman C."/>
            <person name="Li X."/>
            <person name="Tang J."/>
            <person name="Blankenship R."/>
            <person name="Zhao T."/>
            <person name="Touchman J."/>
            <person name="Sattley M."/>
        </authorList>
    </citation>
    <scope>NUCLEOTIDE SEQUENCE [LARGE SCALE GENOMIC DNA]</scope>
    <source>
        <strain evidence="2 3">ANT.BR</strain>
    </source>
</reference>
<dbReference type="InterPro" id="IPR007359">
    <property type="entry name" value="SigmaE_reg_RseC_MucC"/>
</dbReference>
<sequence>MKSTYPCDNGLITGVARVVEVDSSQAWLAAEQPAACSSCATKGVCASGTPHSSASWRVARSLGPNQAPLALGERVEIGVDRNAVTRASLTAYSLPLFTMLTAVIAMQDAGNGAAVLGAAVGLAAGAAAARKLVRRWRESLAPVVLGRAADPPCITCAPASTVTQRHIATPVIPHGSL</sequence>
<keyword evidence="1" id="KW-0472">Membrane</keyword>
<protein>
    <submittedName>
        <fullName evidence="2">Putative positive regulator of sigma(E), RseC/MucC family protein</fullName>
    </submittedName>
</protein>
<feature type="transmembrane region" description="Helical" evidence="1">
    <location>
        <begin position="89"/>
        <end position="106"/>
    </location>
</feature>
<dbReference type="STRING" id="81479.RA876_02555"/>
<evidence type="ECO:0000256" key="1">
    <source>
        <dbReference type="SAM" id="Phobius"/>
    </source>
</evidence>
<proteinExistence type="predicted"/>
<comment type="caution">
    <text evidence="2">The sequence shown here is derived from an EMBL/GenBank/DDBJ whole genome shotgun (WGS) entry which is preliminary data.</text>
</comment>
<keyword evidence="1" id="KW-0812">Transmembrane</keyword>
<evidence type="ECO:0000313" key="2">
    <source>
        <dbReference type="EMBL" id="OLP06869.1"/>
    </source>
</evidence>
<accession>A0A1Q8YG32</accession>
<evidence type="ECO:0000313" key="3">
    <source>
        <dbReference type="Proteomes" id="UP000185911"/>
    </source>
</evidence>
<dbReference type="RefSeq" id="WP_075586036.1">
    <property type="nucleotide sequence ID" value="NZ_MSYM01000011.1"/>
</dbReference>
<keyword evidence="1" id="KW-1133">Transmembrane helix</keyword>
<dbReference type="Pfam" id="PF04246">
    <property type="entry name" value="RseC_MucC"/>
    <property type="match status" value="1"/>
</dbReference>
<dbReference type="PANTHER" id="PTHR35867:SF1">
    <property type="entry name" value="PROTEIN RSEC"/>
    <property type="match status" value="1"/>
</dbReference>
<feature type="transmembrane region" description="Helical" evidence="1">
    <location>
        <begin position="112"/>
        <end position="129"/>
    </location>
</feature>
<dbReference type="PANTHER" id="PTHR35867">
    <property type="entry name" value="PROTEIN RSEC"/>
    <property type="match status" value="1"/>
</dbReference>
<dbReference type="EMBL" id="MSYM01000011">
    <property type="protein sequence ID" value="OLP06869.1"/>
    <property type="molecule type" value="Genomic_DNA"/>
</dbReference>
<name>A0A1Q8YG32_9BURK</name>
<keyword evidence="3" id="KW-1185">Reference proteome</keyword>